<feature type="transmembrane region" description="Helical" evidence="1">
    <location>
        <begin position="60"/>
        <end position="78"/>
    </location>
</feature>
<keyword evidence="1" id="KW-0472">Membrane</keyword>
<protein>
    <submittedName>
        <fullName evidence="2">Uncharacterized protein</fullName>
    </submittedName>
</protein>
<sequence length="118" mass="12361">MGAVVGVGASLSSVYIVPLIGIISLWFLVPLIAFFLAYFVNNFLQKHQDRLAALEKAKGLTYLLIGAGFLEAFAAGMNNVANAVGPIVGVGLFTEGEGKWIGGFFIALGVILLGKKSS</sequence>
<keyword evidence="1" id="KW-0812">Transmembrane</keyword>
<evidence type="ECO:0000256" key="1">
    <source>
        <dbReference type="SAM" id="Phobius"/>
    </source>
</evidence>
<feature type="transmembrane region" description="Helical" evidence="1">
    <location>
        <begin position="15"/>
        <end position="40"/>
    </location>
</feature>
<reference evidence="2 3" key="1">
    <citation type="submission" date="2023-06" db="EMBL/GenBank/DDBJ databases">
        <title>Five Gram-positive bacteria isolated from mangrove sediments in Shenzhen, Guangdong, China.</title>
        <authorList>
            <person name="Yu S."/>
            <person name="Zheng W."/>
            <person name="Huang Y."/>
        </authorList>
    </citation>
    <scope>NUCLEOTIDE SEQUENCE [LARGE SCALE GENOMIC DNA]</scope>
    <source>
        <strain evidence="2 3">SaN35-3</strain>
    </source>
</reference>
<evidence type="ECO:0000313" key="2">
    <source>
        <dbReference type="EMBL" id="WLR43592.1"/>
    </source>
</evidence>
<accession>A0ABY9JYI0</accession>
<name>A0ABY9JYI0_9BACI</name>
<dbReference type="Proteomes" id="UP001197974">
    <property type="component" value="Chromosome"/>
</dbReference>
<keyword evidence="3" id="KW-1185">Reference proteome</keyword>
<dbReference type="RefSeq" id="WP_306020259.1">
    <property type="nucleotide sequence ID" value="NZ_CP129013.1"/>
</dbReference>
<organism evidence="2 3">
    <name type="scientific">Bacillus carboniphilus</name>
    <dbReference type="NCBI Taxonomy" id="86663"/>
    <lineage>
        <taxon>Bacteria</taxon>
        <taxon>Bacillati</taxon>
        <taxon>Bacillota</taxon>
        <taxon>Bacilli</taxon>
        <taxon>Bacillales</taxon>
        <taxon>Bacillaceae</taxon>
        <taxon>Bacillus</taxon>
    </lineage>
</organism>
<dbReference type="EMBL" id="CP129013">
    <property type="protein sequence ID" value="WLR43592.1"/>
    <property type="molecule type" value="Genomic_DNA"/>
</dbReference>
<feature type="transmembrane region" description="Helical" evidence="1">
    <location>
        <begin position="98"/>
        <end position="114"/>
    </location>
</feature>
<proteinExistence type="predicted"/>
<gene>
    <name evidence="2" type="ORF">LC087_05410</name>
</gene>
<evidence type="ECO:0000313" key="3">
    <source>
        <dbReference type="Proteomes" id="UP001197974"/>
    </source>
</evidence>
<keyword evidence="1" id="KW-1133">Transmembrane helix</keyword>